<reference evidence="2" key="1">
    <citation type="submission" date="2020-10" db="EMBL/GenBank/DDBJ databases">
        <authorList>
            <person name="Gilroy R."/>
        </authorList>
    </citation>
    <scope>NUCLEOTIDE SEQUENCE</scope>
    <source>
        <strain evidence="2">ChiHile30-977</strain>
    </source>
</reference>
<evidence type="ECO:0000313" key="2">
    <source>
        <dbReference type="EMBL" id="HIQ62090.1"/>
    </source>
</evidence>
<sequence>MKTKREFRFFSILEYEEEQAYLRAMHQSGWKLLRVSGLCLYSFEACEPEDVVYQLDYNKDGLAHKAEYVQMFADCGWEYLQDYVGYSYFRKPARDMHGEEEIFCDDASRLEMMKRVFTGRVLPLVVLCSLLFVPQFFLCLFTFHDYAAAVLWGVLIALYSSLFIRFFLQYRRYLRRSGG</sequence>
<dbReference type="Proteomes" id="UP000886819">
    <property type="component" value="Unassembled WGS sequence"/>
</dbReference>
<reference evidence="2" key="2">
    <citation type="journal article" date="2021" name="PeerJ">
        <title>Extensive microbial diversity within the chicken gut microbiome revealed by metagenomics and culture.</title>
        <authorList>
            <person name="Gilroy R."/>
            <person name="Ravi A."/>
            <person name="Getino M."/>
            <person name="Pursley I."/>
            <person name="Horton D.L."/>
            <person name="Alikhan N.F."/>
            <person name="Baker D."/>
            <person name="Gharbi K."/>
            <person name="Hall N."/>
            <person name="Watson M."/>
            <person name="Adriaenssens E.M."/>
            <person name="Foster-Nyarko E."/>
            <person name="Jarju S."/>
            <person name="Secka A."/>
            <person name="Antonio M."/>
            <person name="Oren A."/>
            <person name="Chaudhuri R.R."/>
            <person name="La Ragione R."/>
            <person name="Hildebrand F."/>
            <person name="Pallen M.J."/>
        </authorList>
    </citation>
    <scope>NUCLEOTIDE SEQUENCE</scope>
    <source>
        <strain evidence="2">ChiHile30-977</strain>
    </source>
</reference>
<dbReference type="Pfam" id="PF11193">
    <property type="entry name" value="DUF2812"/>
    <property type="match status" value="1"/>
</dbReference>
<keyword evidence="1" id="KW-0472">Membrane</keyword>
<keyword evidence="1" id="KW-1133">Transmembrane helix</keyword>
<name>A0A9D1CHU2_9FIRM</name>
<evidence type="ECO:0000313" key="3">
    <source>
        <dbReference type="Proteomes" id="UP000886819"/>
    </source>
</evidence>
<feature type="transmembrane region" description="Helical" evidence="1">
    <location>
        <begin position="121"/>
        <end position="143"/>
    </location>
</feature>
<proteinExistence type="predicted"/>
<organism evidence="2 3">
    <name type="scientific">Candidatus Avichristensenella intestinipullorum</name>
    <dbReference type="NCBI Taxonomy" id="2840693"/>
    <lineage>
        <taxon>Bacteria</taxon>
        <taxon>Bacillati</taxon>
        <taxon>Bacillota</taxon>
        <taxon>Clostridia</taxon>
        <taxon>Candidatus Avichristensenella</taxon>
    </lineage>
</organism>
<gene>
    <name evidence="2" type="ORF">IAA66_00710</name>
</gene>
<dbReference type="EMBL" id="DVFI01000010">
    <property type="protein sequence ID" value="HIQ62090.1"/>
    <property type="molecule type" value="Genomic_DNA"/>
</dbReference>
<protein>
    <submittedName>
        <fullName evidence="2">DUF2812 domain-containing protein</fullName>
    </submittedName>
</protein>
<feature type="transmembrane region" description="Helical" evidence="1">
    <location>
        <begin position="149"/>
        <end position="168"/>
    </location>
</feature>
<accession>A0A9D1CHU2</accession>
<dbReference type="AlphaFoldDB" id="A0A9D1CHU2"/>
<keyword evidence="1" id="KW-0812">Transmembrane</keyword>
<dbReference type="InterPro" id="IPR021359">
    <property type="entry name" value="DUF2812"/>
</dbReference>
<comment type="caution">
    <text evidence="2">The sequence shown here is derived from an EMBL/GenBank/DDBJ whole genome shotgun (WGS) entry which is preliminary data.</text>
</comment>
<evidence type="ECO:0000256" key="1">
    <source>
        <dbReference type="SAM" id="Phobius"/>
    </source>
</evidence>